<evidence type="ECO:0000313" key="2">
    <source>
        <dbReference type="EMBL" id="PWE23230.1"/>
    </source>
</evidence>
<dbReference type="Proteomes" id="UP000245014">
    <property type="component" value="Unassembled WGS sequence"/>
</dbReference>
<gene>
    <name evidence="2" type="ORF">DF188_00725</name>
</gene>
<dbReference type="EMBL" id="QEYI01000001">
    <property type="protein sequence ID" value="PWE23230.1"/>
    <property type="molecule type" value="Genomic_DNA"/>
</dbReference>
<keyword evidence="1" id="KW-1133">Transmembrane helix</keyword>
<keyword evidence="1" id="KW-0812">Transmembrane</keyword>
<dbReference type="STRING" id="28200.GCA_001572935_00615"/>
<reference evidence="2 3" key="1">
    <citation type="submission" date="2018-05" db="EMBL/GenBank/DDBJ databases">
        <title>Antimicrobial susceptibility testing and genomic analysis of Arcobacter skirrowii strains and one Arcobacter butzleri isolated from German poultry farms.</title>
        <authorList>
            <person name="Haenel I."/>
            <person name="Hotzel H."/>
            <person name="Tomaso H."/>
            <person name="Busch A."/>
        </authorList>
    </citation>
    <scope>NUCLEOTIDE SEQUENCE [LARGE SCALE GENOMIC DNA]</scope>
    <source>
        <strain evidence="3">v</strain>
    </source>
</reference>
<evidence type="ECO:0000256" key="1">
    <source>
        <dbReference type="SAM" id="Phobius"/>
    </source>
</evidence>
<name>A0A2U2C2J6_9BACT</name>
<sequence length="130" mass="15473">MLFLELEAPYIAMSIFILFVIAVITTRKFSPKNSFKIFFPLAFIIFSIAIFANYKMVTKRMYEVEKLFLNDKAIICENRTNKLFLKNVLVQMKDGWSLRDHIFENPEYFKSFHSARCFEFIENLEESSIK</sequence>
<keyword evidence="1" id="KW-0472">Membrane</keyword>
<comment type="caution">
    <text evidence="2">The sequence shown here is derived from an EMBL/GenBank/DDBJ whole genome shotgun (WGS) entry which is preliminary data.</text>
</comment>
<proteinExistence type="predicted"/>
<organism evidence="2 3">
    <name type="scientific">Aliarcobacter skirrowii</name>
    <dbReference type="NCBI Taxonomy" id="28200"/>
    <lineage>
        <taxon>Bacteria</taxon>
        <taxon>Pseudomonadati</taxon>
        <taxon>Campylobacterota</taxon>
        <taxon>Epsilonproteobacteria</taxon>
        <taxon>Campylobacterales</taxon>
        <taxon>Arcobacteraceae</taxon>
        <taxon>Aliarcobacter</taxon>
    </lineage>
</organism>
<evidence type="ECO:0000313" key="3">
    <source>
        <dbReference type="Proteomes" id="UP000245014"/>
    </source>
</evidence>
<protein>
    <submittedName>
        <fullName evidence="2">Uncharacterized protein</fullName>
    </submittedName>
</protein>
<accession>A0A2U2C2J6</accession>
<feature type="transmembrane region" description="Helical" evidence="1">
    <location>
        <begin position="6"/>
        <end position="25"/>
    </location>
</feature>
<feature type="transmembrane region" description="Helical" evidence="1">
    <location>
        <begin position="37"/>
        <end position="54"/>
    </location>
</feature>
<dbReference type="AlphaFoldDB" id="A0A2U2C2J6"/>
<dbReference type="RefSeq" id="WP_109065496.1">
    <property type="nucleotide sequence ID" value="NZ_JAUQUC010000020.1"/>
</dbReference>